<sequence length="377" mass="42079">MNLIATPSNPIIVPEGHIIIDGQDENRHLRIFPITKEMGNVLITVIAVSNDLTDSTTFKLLFNTPPVAIGAAWSLNEDTTLPFPLNSTDSQNDPLSYTIVKYPTNGTLVLNGDIVTYNPFLDFNGTDILSFKVNDGYSDSNIANVVLTIIEIPDPPVAKDLMFETSENTECPIEFAYTDVDGDILTPVIKSPPQHGHLSPDLIYAPNEWFWGTDTLIYSLSDGNFTSNTATVSILVNRAEEYTLSVKCPKGVGEIEINGRRILLPWADVFVPDTEISIKAISSPDWIFNQWDHGQTIFTDNPLVITMDNGKIITAQFLPPTRLLKILGYQSVEINDEWYDLPLEKKLFIREMFLTFKPCPKIFLKAGQGIFKVIKIP</sequence>
<gene>
    <name evidence="1" type="ORF">OMM_05490</name>
</gene>
<evidence type="ECO:0000313" key="1">
    <source>
        <dbReference type="EMBL" id="ETR66774.1"/>
    </source>
</evidence>
<evidence type="ECO:0008006" key="3">
    <source>
        <dbReference type="Google" id="ProtNLM"/>
    </source>
</evidence>
<evidence type="ECO:0000313" key="2">
    <source>
        <dbReference type="Proteomes" id="UP000189670"/>
    </source>
</evidence>
<organism evidence="1 2">
    <name type="scientific">Candidatus Magnetoglobus multicellularis str. Araruama</name>
    <dbReference type="NCBI Taxonomy" id="890399"/>
    <lineage>
        <taxon>Bacteria</taxon>
        <taxon>Pseudomonadati</taxon>
        <taxon>Thermodesulfobacteriota</taxon>
        <taxon>Desulfobacteria</taxon>
        <taxon>Desulfobacterales</taxon>
        <taxon>Desulfobacteraceae</taxon>
        <taxon>Candidatus Magnetoglobus</taxon>
    </lineage>
</organism>
<protein>
    <recommendedName>
        <fullName evidence="3">Bacterial repeat domain-containing protein</fullName>
    </recommendedName>
</protein>
<dbReference type="EMBL" id="ATBP01001755">
    <property type="protein sequence ID" value="ETR66774.1"/>
    <property type="molecule type" value="Genomic_DNA"/>
</dbReference>
<comment type="caution">
    <text evidence="1">The sequence shown here is derived from an EMBL/GenBank/DDBJ whole genome shotgun (WGS) entry which is preliminary data.</text>
</comment>
<dbReference type="Pfam" id="PF17963">
    <property type="entry name" value="Big_9"/>
    <property type="match status" value="2"/>
</dbReference>
<dbReference type="Gene3D" id="2.60.40.2810">
    <property type="match status" value="2"/>
</dbReference>
<dbReference type="Proteomes" id="UP000189670">
    <property type="component" value="Unassembled WGS sequence"/>
</dbReference>
<accession>A0A1V1NW36</accession>
<dbReference type="AlphaFoldDB" id="A0A1V1NW36"/>
<proteinExistence type="predicted"/>
<reference evidence="2" key="1">
    <citation type="submission" date="2012-11" db="EMBL/GenBank/DDBJ databases">
        <authorList>
            <person name="Lucero-Rivera Y.E."/>
            <person name="Tovar-Ramirez D."/>
        </authorList>
    </citation>
    <scope>NUCLEOTIDE SEQUENCE [LARGE SCALE GENOMIC DNA]</scope>
    <source>
        <strain evidence="2">Araruama</strain>
    </source>
</reference>
<name>A0A1V1NW36_9BACT</name>